<reference evidence="2 3" key="1">
    <citation type="submission" date="2023-12" db="EMBL/GenBank/DDBJ databases">
        <title>Description of new species of Mycobacterium terrae complex isolated from sewage at the Sao Paulo Zoological Park Foundation in Brazil.</title>
        <authorList>
            <person name="Romagnoli C.L."/>
            <person name="Conceicao E.C."/>
            <person name="Machado E."/>
            <person name="Barreto L.B.P.F."/>
            <person name="Sharma A."/>
            <person name="Silva N.M."/>
            <person name="Marques L.E."/>
            <person name="Juliana M.A."/>
            <person name="Lourenco M.C.S."/>
            <person name="Digiampietri L.A."/>
            <person name="Suffys P.N."/>
            <person name="Viana-Niero C."/>
        </authorList>
    </citation>
    <scope>NUCLEOTIDE SEQUENCE [LARGE SCALE GENOMIC DNA]</scope>
    <source>
        <strain evidence="2 3">MYC123</strain>
    </source>
</reference>
<sequence length="129" mass="14052">MSDLLVKAADDTARMDTHEVAAYLLARLGRTLTAYIAGSKSRAMPARWAAPPGDSAHAEPSDEKARRLKAAHAVFRSIEDAENDQVARSWLISANPRLDGVTPAALVREDEFSAVYRAADAFITDTYFS</sequence>
<name>A0ABU5YNN2_9MYCO</name>
<evidence type="ECO:0000256" key="1">
    <source>
        <dbReference type="SAM" id="MobiDB-lite"/>
    </source>
</evidence>
<gene>
    <name evidence="2" type="ORF">KV112_18345</name>
</gene>
<dbReference type="EMBL" id="JAYJJT010000025">
    <property type="protein sequence ID" value="MEB3051677.1"/>
    <property type="molecule type" value="Genomic_DNA"/>
</dbReference>
<keyword evidence="3" id="KW-1185">Reference proteome</keyword>
<feature type="region of interest" description="Disordered" evidence="1">
    <location>
        <begin position="40"/>
        <end position="63"/>
    </location>
</feature>
<dbReference type="RefSeq" id="WP_224864996.1">
    <property type="nucleotide sequence ID" value="NZ_JAYJJT010000025.1"/>
</dbReference>
<proteinExistence type="predicted"/>
<protein>
    <submittedName>
        <fullName evidence="2">Antitoxin Xre/MbcA/ParS toxin-binding domain-containing protein</fullName>
    </submittedName>
</protein>
<evidence type="ECO:0000313" key="2">
    <source>
        <dbReference type="EMBL" id="MEB3051677.1"/>
    </source>
</evidence>
<dbReference type="Proteomes" id="UP001299046">
    <property type="component" value="Unassembled WGS sequence"/>
</dbReference>
<evidence type="ECO:0000313" key="3">
    <source>
        <dbReference type="Proteomes" id="UP001299046"/>
    </source>
</evidence>
<organism evidence="2 3">
    <name type="scientific">[Mycobacterium] zoologicum</name>
    <dbReference type="NCBI Taxonomy" id="2872311"/>
    <lineage>
        <taxon>Bacteria</taxon>
        <taxon>Bacillati</taxon>
        <taxon>Actinomycetota</taxon>
        <taxon>Actinomycetes</taxon>
        <taxon>Mycobacteriales</taxon>
        <taxon>Mycobacteriaceae</taxon>
        <taxon>Mycolicibacter</taxon>
    </lineage>
</organism>
<comment type="caution">
    <text evidence="2">The sequence shown here is derived from an EMBL/GenBank/DDBJ whole genome shotgun (WGS) entry which is preliminary data.</text>
</comment>
<accession>A0ABU5YNN2</accession>